<keyword evidence="2" id="KW-0808">Transferase</keyword>
<dbReference type="Proteomes" id="UP001519287">
    <property type="component" value="Unassembled WGS sequence"/>
</dbReference>
<dbReference type="NCBIfam" id="TIGR02170">
    <property type="entry name" value="thyX"/>
    <property type="match status" value="1"/>
</dbReference>
<organism evidence="2 3">
    <name type="scientific">Paenibacillus eucommiae</name>
    <dbReference type="NCBI Taxonomy" id="1355755"/>
    <lineage>
        <taxon>Bacteria</taxon>
        <taxon>Bacillati</taxon>
        <taxon>Bacillota</taxon>
        <taxon>Bacilli</taxon>
        <taxon>Bacillales</taxon>
        <taxon>Paenibacillaceae</taxon>
        <taxon>Paenibacillus</taxon>
    </lineage>
</organism>
<name>A0ABS4J9J5_9BACL</name>
<dbReference type="Pfam" id="PF02511">
    <property type="entry name" value="Thy1"/>
    <property type="match status" value="1"/>
</dbReference>
<protein>
    <recommendedName>
        <fullName evidence="1">FAD-dependent thymidylate synthase</fullName>
        <ecNumber evidence="1">2.1.1.148</ecNumber>
    </recommendedName>
</protein>
<dbReference type="SUPFAM" id="SSF69796">
    <property type="entry name" value="Thymidylate synthase-complementing protein Thy1"/>
    <property type="match status" value="1"/>
</dbReference>
<comment type="caution">
    <text evidence="2">The sequence shown here is derived from an EMBL/GenBank/DDBJ whole genome shotgun (WGS) entry which is preliminary data.</text>
</comment>
<dbReference type="CDD" id="cd20175">
    <property type="entry name" value="ThyX"/>
    <property type="match status" value="1"/>
</dbReference>
<reference evidence="2 3" key="1">
    <citation type="submission" date="2021-03" db="EMBL/GenBank/DDBJ databases">
        <title>Genomic Encyclopedia of Type Strains, Phase IV (KMG-IV): sequencing the most valuable type-strain genomes for metagenomic binning, comparative biology and taxonomic classification.</title>
        <authorList>
            <person name="Goeker M."/>
        </authorList>
    </citation>
    <scope>NUCLEOTIDE SEQUENCE [LARGE SCALE GENOMIC DNA]</scope>
    <source>
        <strain evidence="2 3">DSM 26048</strain>
    </source>
</reference>
<keyword evidence="2" id="KW-0489">Methyltransferase</keyword>
<gene>
    <name evidence="2" type="ORF">J2Z66_008160</name>
</gene>
<evidence type="ECO:0000313" key="3">
    <source>
        <dbReference type="Proteomes" id="UP001519287"/>
    </source>
</evidence>
<evidence type="ECO:0000313" key="2">
    <source>
        <dbReference type="EMBL" id="MBP1996512.1"/>
    </source>
</evidence>
<dbReference type="PANTHER" id="PTHR34934">
    <property type="entry name" value="FLAVIN-DEPENDENT THYMIDYLATE SYNTHASE"/>
    <property type="match status" value="1"/>
</dbReference>
<dbReference type="Gene3D" id="3.30.1360.170">
    <property type="match status" value="1"/>
</dbReference>
<proteinExistence type="predicted"/>
<dbReference type="InterPro" id="IPR036098">
    <property type="entry name" value="Thymidylate_synthase_ThyX_sf"/>
</dbReference>
<dbReference type="InterPro" id="IPR003669">
    <property type="entry name" value="Thymidylate_synthase_ThyX"/>
</dbReference>
<dbReference type="GO" id="GO:0032259">
    <property type="term" value="P:methylation"/>
    <property type="evidence" value="ECO:0007669"/>
    <property type="project" value="UniProtKB-KW"/>
</dbReference>
<dbReference type="EMBL" id="JAGGLB010000051">
    <property type="protein sequence ID" value="MBP1996512.1"/>
    <property type="molecule type" value="Genomic_DNA"/>
</dbReference>
<accession>A0ABS4J9J5</accession>
<keyword evidence="3" id="KW-1185">Reference proteome</keyword>
<dbReference type="EC" id="2.1.1.148" evidence="1"/>
<dbReference type="PANTHER" id="PTHR34934:SF1">
    <property type="entry name" value="FLAVIN-DEPENDENT THYMIDYLATE SYNTHASE"/>
    <property type="match status" value="1"/>
</dbReference>
<dbReference type="GO" id="GO:0050797">
    <property type="term" value="F:thymidylate synthase (FAD) activity"/>
    <property type="evidence" value="ECO:0007669"/>
    <property type="project" value="UniProtKB-EC"/>
</dbReference>
<sequence>MSLIKVLNEGYVRLVDHMGSDLTVVNAARVSYAKESLELSDRDIKLIKFLSREGHTSPFRHAITQFEVYAPLMVARQWWKYVVGSAHYEGTGDSLDAWNESSRRYITEEPAFYFPEAGEWRSKPENSKQGSGAIIEWELGEKYSRELIDYTELGISKYEAALADGICAEQARLFLPAYGMYVRWYWTASVQSIAHFLKQRLEHDAQKEIQDYAKAILELIRPLFPVSLEQLMSEVVKD</sequence>
<dbReference type="RefSeq" id="WP_209979037.1">
    <property type="nucleotide sequence ID" value="NZ_JAGGLB010000051.1"/>
</dbReference>
<dbReference type="PROSITE" id="PS51331">
    <property type="entry name" value="THYX"/>
    <property type="match status" value="1"/>
</dbReference>
<evidence type="ECO:0000256" key="1">
    <source>
        <dbReference type="NCBIfam" id="TIGR02170"/>
    </source>
</evidence>